<dbReference type="EMBL" id="UOEM01000010">
    <property type="protein sequence ID" value="VAW10325.1"/>
    <property type="molecule type" value="Genomic_DNA"/>
</dbReference>
<evidence type="ECO:0008006" key="2">
    <source>
        <dbReference type="Google" id="ProtNLM"/>
    </source>
</evidence>
<dbReference type="Pfam" id="PF06620">
    <property type="entry name" value="DUF1150"/>
    <property type="match status" value="1"/>
</dbReference>
<reference evidence="1" key="1">
    <citation type="submission" date="2018-06" db="EMBL/GenBank/DDBJ databases">
        <authorList>
            <person name="Zhirakovskaya E."/>
        </authorList>
    </citation>
    <scope>NUCLEOTIDE SEQUENCE</scope>
</reference>
<sequence length="83" mass="9169">MSTPKQVMSEIEFAALGDENMAYIRDLPVAEAKVLAHEIGLPVKEVRLFSLHAADGRRIAITDSFATARANATEYDLETVRVH</sequence>
<accession>A0A3B0SWJ2</accession>
<protein>
    <recommendedName>
        <fullName evidence="2">DUF1150 family protein</fullName>
    </recommendedName>
</protein>
<name>A0A3B0SWJ2_9ZZZZ</name>
<proteinExistence type="predicted"/>
<evidence type="ECO:0000313" key="1">
    <source>
        <dbReference type="EMBL" id="VAW10325.1"/>
    </source>
</evidence>
<dbReference type="InterPro" id="IPR009531">
    <property type="entry name" value="DUF1150"/>
</dbReference>
<dbReference type="AlphaFoldDB" id="A0A3B0SWJ2"/>
<gene>
    <name evidence="1" type="ORF">MNBD_ALPHA09-2178</name>
</gene>
<organism evidence="1">
    <name type="scientific">hydrothermal vent metagenome</name>
    <dbReference type="NCBI Taxonomy" id="652676"/>
    <lineage>
        <taxon>unclassified sequences</taxon>
        <taxon>metagenomes</taxon>
        <taxon>ecological metagenomes</taxon>
    </lineage>
</organism>